<evidence type="ECO:0000256" key="2">
    <source>
        <dbReference type="ARBA" id="ARBA00009025"/>
    </source>
</evidence>
<dbReference type="InterPro" id="IPR000260">
    <property type="entry name" value="NADH4_N"/>
</dbReference>
<feature type="signal peptide" evidence="17">
    <location>
        <begin position="1"/>
        <end position="18"/>
    </location>
</feature>
<keyword evidence="13 16" id="KW-0496">Mitochondrion</keyword>
<evidence type="ECO:0000256" key="5">
    <source>
        <dbReference type="ARBA" id="ARBA00022448"/>
    </source>
</evidence>
<feature type="transmembrane region" description="Helical" evidence="16">
    <location>
        <begin position="391"/>
        <end position="413"/>
    </location>
</feature>
<feature type="transmembrane region" description="Helical" evidence="16">
    <location>
        <begin position="93"/>
        <end position="111"/>
    </location>
</feature>
<feature type="transmembrane region" description="Helical" evidence="16">
    <location>
        <begin position="352"/>
        <end position="371"/>
    </location>
</feature>
<evidence type="ECO:0000259" key="19">
    <source>
        <dbReference type="Pfam" id="PF01059"/>
    </source>
</evidence>
<evidence type="ECO:0000259" key="18">
    <source>
        <dbReference type="Pfam" id="PF00361"/>
    </source>
</evidence>
<evidence type="ECO:0000256" key="10">
    <source>
        <dbReference type="ARBA" id="ARBA00022989"/>
    </source>
</evidence>
<evidence type="ECO:0000256" key="4">
    <source>
        <dbReference type="ARBA" id="ARBA00021006"/>
    </source>
</evidence>
<keyword evidence="5 16" id="KW-0813">Transport</keyword>
<keyword evidence="6 16" id="KW-0679">Respiratory chain</keyword>
<dbReference type="GO" id="GO:0008137">
    <property type="term" value="F:NADH dehydrogenase (ubiquinone) activity"/>
    <property type="evidence" value="ECO:0007669"/>
    <property type="project" value="UniProtKB-UniRule"/>
</dbReference>
<dbReference type="InterPro" id="IPR001750">
    <property type="entry name" value="ND/Mrp_TM"/>
</dbReference>
<protein>
    <recommendedName>
        <fullName evidence="4 16">NADH-ubiquinone oxidoreductase chain 4</fullName>
        <ecNumber evidence="3 16">7.1.1.2</ecNumber>
    </recommendedName>
</protein>
<evidence type="ECO:0000256" key="8">
    <source>
        <dbReference type="ARBA" id="ARBA00022967"/>
    </source>
</evidence>
<dbReference type="Pfam" id="PF00361">
    <property type="entry name" value="Proton_antipo_M"/>
    <property type="match status" value="1"/>
</dbReference>
<dbReference type="PANTHER" id="PTHR43507">
    <property type="entry name" value="NADH-UBIQUINONE OXIDOREDUCTASE CHAIN 4"/>
    <property type="match status" value="1"/>
</dbReference>
<keyword evidence="12 16" id="KW-0830">Ubiquinone</keyword>
<evidence type="ECO:0000256" key="17">
    <source>
        <dbReference type="SAM" id="SignalP"/>
    </source>
</evidence>
<accession>A0A0C5A0T6</accession>
<evidence type="ECO:0000256" key="1">
    <source>
        <dbReference type="ARBA" id="ARBA00004225"/>
    </source>
</evidence>
<name>A0A0C5A0T6_EREIM</name>
<comment type="subcellular location">
    <subcellularLocation>
        <location evidence="1 16">Mitochondrion membrane</location>
        <topology evidence="1 16">Multi-pass membrane protein</topology>
    </subcellularLocation>
</comment>
<feature type="chain" id="PRO_5002174604" description="NADH-ubiquinone oxidoreductase chain 4" evidence="17">
    <location>
        <begin position="19"/>
        <end position="461"/>
    </location>
</feature>
<feature type="transmembrane region" description="Helical" evidence="16">
    <location>
        <begin position="224"/>
        <end position="245"/>
    </location>
</feature>
<dbReference type="GO" id="GO:0048039">
    <property type="term" value="F:ubiquinone binding"/>
    <property type="evidence" value="ECO:0007669"/>
    <property type="project" value="TreeGrafter"/>
</dbReference>
<dbReference type="GO" id="GO:0031966">
    <property type="term" value="C:mitochondrial membrane"/>
    <property type="evidence" value="ECO:0007669"/>
    <property type="project" value="UniProtKB-SubCell"/>
</dbReference>
<reference evidence="20" key="1">
    <citation type="submission" date="2014-12" db="EMBL/GenBank/DDBJ databases">
        <title>Obtaining and Analysis of Mitochondrial Genome of the Hawksbill turtle, Eretmochelys imbricata (Testudines: Cheloniidae) nesting Colombian Caribbean.</title>
        <authorList>
            <person name="Beltran-Torres G.C."/>
            <person name="Hernandez-Fernandez J.A."/>
        </authorList>
    </citation>
    <scope>NUCLEOTIDE SEQUENCE</scope>
</reference>
<evidence type="ECO:0000256" key="11">
    <source>
        <dbReference type="ARBA" id="ARBA00023027"/>
    </source>
</evidence>
<geneLocation type="mitochondrion" evidence="20"/>
<feature type="transmembrane region" description="Helical" evidence="16">
    <location>
        <begin position="196"/>
        <end position="217"/>
    </location>
</feature>
<evidence type="ECO:0000256" key="12">
    <source>
        <dbReference type="ARBA" id="ARBA00023075"/>
    </source>
</evidence>
<organism evidence="20">
    <name type="scientific">Eretmochelys imbricata</name>
    <name type="common">Hawksbill sea turtle</name>
    <name type="synonym">Testudo imbricata</name>
    <dbReference type="NCBI Taxonomy" id="27787"/>
    <lineage>
        <taxon>Eukaryota</taxon>
        <taxon>Metazoa</taxon>
        <taxon>Chordata</taxon>
        <taxon>Craniata</taxon>
        <taxon>Vertebrata</taxon>
        <taxon>Euteleostomi</taxon>
        <taxon>Archelosauria</taxon>
        <taxon>Testudinata</taxon>
        <taxon>Testudines</taxon>
        <taxon>Cryptodira</taxon>
        <taxon>Durocryptodira</taxon>
        <taxon>Americhelydia</taxon>
        <taxon>Chelonioidea</taxon>
        <taxon>Cheloniidae</taxon>
        <taxon>Eretmochelys</taxon>
    </lineage>
</organism>
<feature type="transmembrane region" description="Helical" evidence="16">
    <location>
        <begin position="23"/>
        <end position="42"/>
    </location>
</feature>
<dbReference type="GO" id="GO:0003954">
    <property type="term" value="F:NADH dehydrogenase activity"/>
    <property type="evidence" value="ECO:0007669"/>
    <property type="project" value="TreeGrafter"/>
</dbReference>
<dbReference type="PANTHER" id="PTHR43507:SF20">
    <property type="entry name" value="NADH-UBIQUINONE OXIDOREDUCTASE CHAIN 4"/>
    <property type="match status" value="1"/>
</dbReference>
<feature type="transmembrane region" description="Helical" evidence="16">
    <location>
        <begin position="257"/>
        <end position="278"/>
    </location>
</feature>
<evidence type="ECO:0000256" key="6">
    <source>
        <dbReference type="ARBA" id="ARBA00022660"/>
    </source>
</evidence>
<evidence type="ECO:0000256" key="15">
    <source>
        <dbReference type="ARBA" id="ARBA00049551"/>
    </source>
</evidence>
<dbReference type="EC" id="7.1.1.2" evidence="3 16"/>
<keyword evidence="17" id="KW-0732">Signal</keyword>
<gene>
    <name evidence="20" type="primary">ND4</name>
</gene>
<comment type="function">
    <text evidence="16">Core subunit of the mitochondrial membrane respiratory chain NADH dehydrogenase (Complex I) which catalyzes electron transfer from NADH through the respiratory chain, using ubiquinone as an electron acceptor. Essential for the catalytic activity and assembly of complex I.</text>
</comment>
<dbReference type="NCBIfam" id="TIGR01972">
    <property type="entry name" value="NDH_I_M"/>
    <property type="match status" value="1"/>
</dbReference>
<evidence type="ECO:0000256" key="14">
    <source>
        <dbReference type="ARBA" id="ARBA00023136"/>
    </source>
</evidence>
<feature type="transmembrane region" description="Helical" evidence="16">
    <location>
        <begin position="149"/>
        <end position="168"/>
    </location>
</feature>
<evidence type="ECO:0000256" key="9">
    <source>
        <dbReference type="ARBA" id="ARBA00022982"/>
    </source>
</evidence>
<sequence>MLKILLPTIMLLPMTTLCKPKQLWSSTLIHSLMIATLSLQWFKPSMEPTMNFSNNYLGVDQTSAPLLILSCWLTPLMILASQNHLTTEPTSRKRIFTFTIILLQISLMLAFSTTELIMFFIAFETTLIPTLVIITRWGNQMERLNAGTYFLFYTLIGSLPLLIALLSLETKNGSLSMHTMQLTQPTMPNSWTYTTWWFALLMAFMIKMPLYGLHLWLPKAHVEAPIAGSMILAAVLLKLGGYGIIRVTMMMTPLSKTLSYPFMALALWGVIMTSSICLRQTDLKSLIAYSSVSHMGLVIAATLTQTQWAYTGAITLMIAHGLTSSMLFCLANTNYERTHSRTLLLARNNMQLLLPLMSLWWLLASLTNMALPPTINLMGELTIITSLFNWSNITILLTGLGTLITATYTLYMLSTTQWGETPSYIKTISPTHTREHLLMSLHILPMTLLMMKPELIWGPFY</sequence>
<dbReference type="PRINTS" id="PR01437">
    <property type="entry name" value="NUOXDRDTASE4"/>
</dbReference>
<dbReference type="EMBL" id="KP221806">
    <property type="protein sequence ID" value="AJJ48493.1"/>
    <property type="molecule type" value="Genomic_DNA"/>
</dbReference>
<proteinExistence type="inferred from homology"/>
<evidence type="ECO:0000256" key="13">
    <source>
        <dbReference type="ARBA" id="ARBA00023128"/>
    </source>
</evidence>
<keyword evidence="7 16" id="KW-0812">Transmembrane</keyword>
<feature type="transmembrane region" description="Helical" evidence="16">
    <location>
        <begin position="62"/>
        <end position="81"/>
    </location>
</feature>
<feature type="domain" description="NADH:quinone oxidoreductase/Mrp antiporter transmembrane" evidence="18">
    <location>
        <begin position="114"/>
        <end position="405"/>
    </location>
</feature>
<dbReference type="GO" id="GO:0015990">
    <property type="term" value="P:electron transport coupled proton transport"/>
    <property type="evidence" value="ECO:0007669"/>
    <property type="project" value="TreeGrafter"/>
</dbReference>
<keyword evidence="8" id="KW-1278">Translocase</keyword>
<dbReference type="AlphaFoldDB" id="A0A0C5A0T6"/>
<comment type="similarity">
    <text evidence="2 16">Belongs to the complex I subunit 4 family.</text>
</comment>
<dbReference type="InterPro" id="IPR010227">
    <property type="entry name" value="NADH_Q_OxRdtase_chainM/4"/>
</dbReference>
<feature type="transmembrane region" description="Helical" evidence="16">
    <location>
        <begin position="309"/>
        <end position="331"/>
    </location>
</feature>
<evidence type="ECO:0000313" key="20">
    <source>
        <dbReference type="EMBL" id="AJJ48493.1"/>
    </source>
</evidence>
<keyword evidence="14 16" id="KW-0472">Membrane</keyword>
<feature type="transmembrane region" description="Helical" evidence="16">
    <location>
        <begin position="285"/>
        <end position="303"/>
    </location>
</feature>
<keyword evidence="11 16" id="KW-0520">NAD</keyword>
<comment type="catalytic activity">
    <reaction evidence="15 16">
        <text>a ubiquinone + NADH + 5 H(+)(in) = a ubiquinol + NAD(+) + 4 H(+)(out)</text>
        <dbReference type="Rhea" id="RHEA:29091"/>
        <dbReference type="Rhea" id="RHEA-COMP:9565"/>
        <dbReference type="Rhea" id="RHEA-COMP:9566"/>
        <dbReference type="ChEBI" id="CHEBI:15378"/>
        <dbReference type="ChEBI" id="CHEBI:16389"/>
        <dbReference type="ChEBI" id="CHEBI:17976"/>
        <dbReference type="ChEBI" id="CHEBI:57540"/>
        <dbReference type="ChEBI" id="CHEBI:57945"/>
        <dbReference type="EC" id="7.1.1.2"/>
    </reaction>
</comment>
<feature type="domain" description="NADH:ubiquinone oxidoreductase chain 4 N-terminal" evidence="19">
    <location>
        <begin position="1"/>
        <end position="110"/>
    </location>
</feature>
<evidence type="ECO:0000256" key="3">
    <source>
        <dbReference type="ARBA" id="ARBA00012944"/>
    </source>
</evidence>
<keyword evidence="9 16" id="KW-0249">Electron transport</keyword>
<evidence type="ECO:0000256" key="7">
    <source>
        <dbReference type="ARBA" id="ARBA00022692"/>
    </source>
</evidence>
<keyword evidence="10 16" id="KW-1133">Transmembrane helix</keyword>
<dbReference type="InterPro" id="IPR003918">
    <property type="entry name" value="NADH_UbQ_OxRdtase"/>
</dbReference>
<dbReference type="GO" id="GO:0042773">
    <property type="term" value="P:ATP synthesis coupled electron transport"/>
    <property type="evidence" value="ECO:0007669"/>
    <property type="project" value="InterPro"/>
</dbReference>
<dbReference type="Pfam" id="PF01059">
    <property type="entry name" value="Oxidored_q5_N"/>
    <property type="match status" value="1"/>
</dbReference>
<evidence type="ECO:0000256" key="16">
    <source>
        <dbReference type="RuleBase" id="RU003297"/>
    </source>
</evidence>
<feature type="transmembrane region" description="Helical" evidence="16">
    <location>
        <begin position="117"/>
        <end position="137"/>
    </location>
</feature>